<reference evidence="4 5" key="1">
    <citation type="submission" date="2024-06" db="EMBL/GenBank/DDBJ databases">
        <title>The Natural Products Discovery Center: Release of the First 8490 Sequenced Strains for Exploring Actinobacteria Biosynthetic Diversity.</title>
        <authorList>
            <person name="Kalkreuter E."/>
            <person name="Kautsar S.A."/>
            <person name="Yang D."/>
            <person name="Bader C.D."/>
            <person name="Teijaro C.N."/>
            <person name="Fluegel L."/>
            <person name="Davis C.M."/>
            <person name="Simpson J.R."/>
            <person name="Lauterbach L."/>
            <person name="Steele A.D."/>
            <person name="Gui C."/>
            <person name="Meng S."/>
            <person name="Li G."/>
            <person name="Viehrig K."/>
            <person name="Ye F."/>
            <person name="Su P."/>
            <person name="Kiefer A.F."/>
            <person name="Nichols A."/>
            <person name="Cepeda A.J."/>
            <person name="Yan W."/>
            <person name="Fan B."/>
            <person name="Jiang Y."/>
            <person name="Adhikari A."/>
            <person name="Zheng C.-J."/>
            <person name="Schuster L."/>
            <person name="Cowan T.M."/>
            <person name="Smanski M.J."/>
            <person name="Chevrette M.G."/>
            <person name="De Carvalho L.P.S."/>
            <person name="Shen B."/>
        </authorList>
    </citation>
    <scope>NUCLEOTIDE SEQUENCE [LARGE SCALE GENOMIC DNA]</scope>
    <source>
        <strain evidence="4 5">NPDC006337</strain>
    </source>
</reference>
<dbReference type="PROSITE" id="PS50837">
    <property type="entry name" value="NACHT"/>
    <property type="match status" value="1"/>
</dbReference>
<feature type="region of interest" description="Disordered" evidence="1">
    <location>
        <begin position="778"/>
        <end position="798"/>
    </location>
</feature>
<evidence type="ECO:0000313" key="5">
    <source>
        <dbReference type="Proteomes" id="UP001550378"/>
    </source>
</evidence>
<proteinExistence type="predicted"/>
<keyword evidence="2" id="KW-0472">Membrane</keyword>
<dbReference type="Gene3D" id="3.40.50.300">
    <property type="entry name" value="P-loop containing nucleotide triphosphate hydrolases"/>
    <property type="match status" value="1"/>
</dbReference>
<comment type="caution">
    <text evidence="4">The sequence shown here is derived from an EMBL/GenBank/DDBJ whole genome shotgun (WGS) entry which is preliminary data.</text>
</comment>
<dbReference type="Pfam" id="PF05729">
    <property type="entry name" value="NACHT"/>
    <property type="match status" value="1"/>
</dbReference>
<feature type="transmembrane region" description="Helical" evidence="2">
    <location>
        <begin position="473"/>
        <end position="495"/>
    </location>
</feature>
<gene>
    <name evidence="4" type="ORF">ABZ508_14785</name>
</gene>
<name>A0ABV2W7E8_9ACTN</name>
<protein>
    <submittedName>
        <fullName evidence="4">NACHT domain-containing protein</fullName>
    </submittedName>
</protein>
<sequence length="798" mass="83936">MRKHWAWVWVLCGTVALVLAGLWAGGGGTLASTGGSVLSTVITTFGVLSVWAWRNGARRGRSRTDQLKDAEDALARSALRQWRDEAQLRQLFDTAPLPVVWSGATGDGLGERPPWTGGPVECRADRPAEPAEAFRRLPRPRLVVLGDAGSGKSTFTVMLALALLESRADGAPVPVLLSAASLDQDGGNALDWLCRRIAVDHPALTDPDTCGPSAIEDLLTGHRVLPVVDGLDELPPAAAAALLIALDEGLDTHAPLLLTCRTDAWTGAVAAVVAAARAAPGELAGAPARALAGAPAIAPRPVRAQDAVEALRAGRASGWETIADHVERQPRGAVAQALRSPLMVALARTVYADPGADPDELTRRRSPQAVEDHLLDALVPAVYARARRRDPGGTRPWSPERAHHYLAQLAAGMERQDTHDLSWWRLHQWVPALAHARSRAAVWTAVLLASTLAGYGISGVVPGLPPRERGAALGYAVAVAVALPCLYGVAAWWAARRGAAGAHGLPGAVLAAVCGGVAFAVPDLLLGRADEDPGWFVVGCVAVMGFAFLLVLRTTGLPVPPHLPGRGTLTTRNWRHRLPRAAVTFVVTTVLTAAALRLYALVVRPAHEAAADASSPAPELPWAYGLTMGAALGAVQALLHWVRGTTGPDDLITPASAVRADRLVTLVGAGIGVLLVTFPLDIAVVLEAASPAHGPVAPEVLRAVATLVLGVGPTGLVLALAASSWPHYTAARLVLAARGRLPWRLQAFLDDAHELGLLRQVGPVHQFRHARLRERLARHGRLPRPRTAVPDAGAPSHR</sequence>
<dbReference type="InterPro" id="IPR027417">
    <property type="entry name" value="P-loop_NTPase"/>
</dbReference>
<feature type="transmembrane region" description="Helical" evidence="2">
    <location>
        <begin position="533"/>
        <end position="552"/>
    </location>
</feature>
<accession>A0ABV2W7E8</accession>
<evidence type="ECO:0000313" key="4">
    <source>
        <dbReference type="EMBL" id="MEU0708616.1"/>
    </source>
</evidence>
<evidence type="ECO:0000259" key="3">
    <source>
        <dbReference type="PROSITE" id="PS50837"/>
    </source>
</evidence>
<dbReference type="EMBL" id="JBEXZR010000011">
    <property type="protein sequence ID" value="MEU0708616.1"/>
    <property type="molecule type" value="Genomic_DNA"/>
</dbReference>
<evidence type="ECO:0000256" key="2">
    <source>
        <dbReference type="SAM" id="Phobius"/>
    </source>
</evidence>
<organism evidence="4 5">
    <name type="scientific">Streptomyces lavendulocolor</name>
    <dbReference type="NCBI Taxonomy" id="67316"/>
    <lineage>
        <taxon>Bacteria</taxon>
        <taxon>Bacillati</taxon>
        <taxon>Actinomycetota</taxon>
        <taxon>Actinomycetes</taxon>
        <taxon>Kitasatosporales</taxon>
        <taxon>Streptomycetaceae</taxon>
        <taxon>Streptomyces</taxon>
    </lineage>
</organism>
<feature type="transmembrane region" description="Helical" evidence="2">
    <location>
        <begin position="502"/>
        <end position="521"/>
    </location>
</feature>
<evidence type="ECO:0000256" key="1">
    <source>
        <dbReference type="SAM" id="MobiDB-lite"/>
    </source>
</evidence>
<keyword evidence="5" id="KW-1185">Reference proteome</keyword>
<dbReference type="Proteomes" id="UP001550378">
    <property type="component" value="Unassembled WGS sequence"/>
</dbReference>
<dbReference type="SUPFAM" id="SSF52540">
    <property type="entry name" value="P-loop containing nucleoside triphosphate hydrolases"/>
    <property type="match status" value="1"/>
</dbReference>
<feature type="transmembrane region" description="Helical" evidence="2">
    <location>
        <begin position="581"/>
        <end position="602"/>
    </location>
</feature>
<feature type="domain" description="NACHT" evidence="3">
    <location>
        <begin position="140"/>
        <end position="264"/>
    </location>
</feature>
<feature type="transmembrane region" description="Helical" evidence="2">
    <location>
        <begin position="622"/>
        <end position="642"/>
    </location>
</feature>
<keyword evidence="2" id="KW-1133">Transmembrane helix</keyword>
<keyword evidence="2" id="KW-0812">Transmembrane</keyword>
<feature type="transmembrane region" description="Helical" evidence="2">
    <location>
        <begin position="663"/>
        <end position="680"/>
    </location>
</feature>
<feature type="transmembrane region" description="Helical" evidence="2">
    <location>
        <begin position="440"/>
        <end position="461"/>
    </location>
</feature>
<dbReference type="RefSeq" id="WP_359655119.1">
    <property type="nucleotide sequence ID" value="NZ_JBEXZP010000072.1"/>
</dbReference>
<dbReference type="InterPro" id="IPR007111">
    <property type="entry name" value="NACHT_NTPase"/>
</dbReference>
<feature type="transmembrane region" description="Helical" evidence="2">
    <location>
        <begin position="34"/>
        <end position="53"/>
    </location>
</feature>
<feature type="transmembrane region" description="Helical" evidence="2">
    <location>
        <begin position="700"/>
        <end position="722"/>
    </location>
</feature>